<gene>
    <name evidence="1" type="ORF">ACFFGY_11780</name>
</gene>
<dbReference type="EMBL" id="JBHLUN010000008">
    <property type="protein sequence ID" value="MFC0408936.1"/>
    <property type="molecule type" value="Genomic_DNA"/>
</dbReference>
<sequence length="873" mass="96572">MQTSTTSPDWQSALNTARARRSANDVDGAVQAAREGLALQPGQPALVELLAQMLQGRPDTQAEALELWQGRLAAEPGATRARVEAAHLLTRFGRLREVEALLAEAEALEPGNLRWAEWRAGTIQRQPERLEEARNAWEAVVARFPDAVRGYQGLGLTLRALKRPKSARDVVEEGLRHCSGDPRLALLRAQLLDVLEPASEERIDAWTAVVAALPEEVAAQIGFCTALADFERIPEAEAAYGVAAAAFPQNERLPLGHAQLLTRLFRLDEALALCEGFLDRAERADSTVWHMTHVLSRLQRIDALERLLERPAARNLPNAAVLEQRVARLRAQFDASRARWNRARAQAPEQTVQAIAFRFADARDHGASQYGSLLALEEAPGELERLRLCQICFSTSGAEYGEAAGYFARRITELFPGDLRSHIDLAFSLMTPATIRSSEAVLRDILDRFPGQAEAALLLLGLVENSPRTGEYDALLQRITVAERGAFPRDFVTQCEVRVYARSVLRGGPVLAPERAIPSWPAIERRFPAAPLAMELIAAAIPAAPAVRREKPRVAICAAGQLRGYETAWPALIEKLAGPLEADLFLSTWDKVGTSHGAINSIARLVSPAFFEALPPVQRRASEFLATFRNTAALFSRDETVSAEALREQLGLTGVEVEDGDSFTARLEELGIDDRGRNPCRMVYRNWRCDALMREHVAHTGKPYDIVVRTRPDLLLNHIDLDAVRATAAQPDRVLAPRFRSVVLDDQFAVGHDSAMQIYAGIWPLVERNRGTWYMPNMGDVWSERLLRQHLLTFGVSISETRSLQKELCQRLPHWSDFTDALLEDISPAPATFADTLRALQADLDARAAASAAAEKPMIDDRRGRVVRLLDSP</sequence>
<name>A0ABV6JT77_9PROT</name>
<keyword evidence="2" id="KW-1185">Reference proteome</keyword>
<dbReference type="Proteomes" id="UP001589865">
    <property type="component" value="Unassembled WGS sequence"/>
</dbReference>
<proteinExistence type="predicted"/>
<evidence type="ECO:0000313" key="1">
    <source>
        <dbReference type="EMBL" id="MFC0408936.1"/>
    </source>
</evidence>
<reference evidence="1 2" key="1">
    <citation type="submission" date="2024-09" db="EMBL/GenBank/DDBJ databases">
        <authorList>
            <person name="Sun Q."/>
            <person name="Mori K."/>
        </authorList>
    </citation>
    <scope>NUCLEOTIDE SEQUENCE [LARGE SCALE GENOMIC DNA]</scope>
    <source>
        <strain evidence="1 2">TBRC 5777</strain>
    </source>
</reference>
<evidence type="ECO:0000313" key="2">
    <source>
        <dbReference type="Proteomes" id="UP001589865"/>
    </source>
</evidence>
<dbReference type="SUPFAM" id="SSF48452">
    <property type="entry name" value="TPR-like"/>
    <property type="match status" value="1"/>
</dbReference>
<dbReference type="RefSeq" id="WP_377044690.1">
    <property type="nucleotide sequence ID" value="NZ_JBHLUN010000008.1"/>
</dbReference>
<dbReference type="Gene3D" id="1.25.40.10">
    <property type="entry name" value="Tetratricopeptide repeat domain"/>
    <property type="match status" value="2"/>
</dbReference>
<accession>A0ABV6JT77</accession>
<dbReference type="InterPro" id="IPR011990">
    <property type="entry name" value="TPR-like_helical_dom_sf"/>
</dbReference>
<protein>
    <submittedName>
        <fullName evidence="1">Tetratricopeptide repeat protein</fullName>
    </submittedName>
</protein>
<comment type="caution">
    <text evidence="1">The sequence shown here is derived from an EMBL/GenBank/DDBJ whole genome shotgun (WGS) entry which is preliminary data.</text>
</comment>
<organism evidence="1 2">
    <name type="scientific">Roseomonas elaeocarpi</name>
    <dbReference type="NCBI Taxonomy" id="907779"/>
    <lineage>
        <taxon>Bacteria</taxon>
        <taxon>Pseudomonadati</taxon>
        <taxon>Pseudomonadota</taxon>
        <taxon>Alphaproteobacteria</taxon>
        <taxon>Acetobacterales</taxon>
        <taxon>Roseomonadaceae</taxon>
        <taxon>Roseomonas</taxon>
    </lineage>
</organism>